<dbReference type="SUPFAM" id="SSF53448">
    <property type="entry name" value="Nucleotide-diphospho-sugar transferases"/>
    <property type="match status" value="1"/>
</dbReference>
<dbReference type="Proteomes" id="UP000320776">
    <property type="component" value="Chromosome"/>
</dbReference>
<dbReference type="Gene3D" id="3.40.50.720">
    <property type="entry name" value="NAD(P)-binding Rossmann-like Domain"/>
    <property type="match status" value="1"/>
</dbReference>
<keyword evidence="2" id="KW-1185">Reference proteome</keyword>
<dbReference type="OrthoDB" id="2040972at2"/>
<evidence type="ECO:0000313" key="1">
    <source>
        <dbReference type="EMBL" id="QDR81947.1"/>
    </source>
</evidence>
<dbReference type="AlphaFoldDB" id="A0A517DX71"/>
<evidence type="ECO:0000313" key="2">
    <source>
        <dbReference type="Proteomes" id="UP000320776"/>
    </source>
</evidence>
<dbReference type="InterPro" id="IPR029044">
    <property type="entry name" value="Nucleotide-diphossugar_trans"/>
</dbReference>
<gene>
    <name evidence="1" type="ORF">SPTER_33670</name>
</gene>
<dbReference type="RefSeq" id="WP_144351377.1">
    <property type="nucleotide sequence ID" value="NZ_CP036259.1"/>
</dbReference>
<dbReference type="EMBL" id="CP036259">
    <property type="protein sequence ID" value="QDR81947.1"/>
    <property type="molecule type" value="Genomic_DNA"/>
</dbReference>
<dbReference type="KEGG" id="sted:SPTER_33670"/>
<name>A0A517DX71_9FIRM</name>
<reference evidence="1 2" key="1">
    <citation type="submission" date="2019-02" db="EMBL/GenBank/DDBJ databases">
        <title>Closed genome of Sporomusa termitida DSM 4440.</title>
        <authorList>
            <person name="Poehlein A."/>
            <person name="Daniel R."/>
        </authorList>
    </citation>
    <scope>NUCLEOTIDE SEQUENCE [LARGE SCALE GENOMIC DNA]</scope>
    <source>
        <strain evidence="1 2">DSM 4440</strain>
    </source>
</reference>
<proteinExistence type="predicted"/>
<accession>A0A517DX71</accession>
<organism evidence="1 2">
    <name type="scientific">Sporomusa termitida</name>
    <dbReference type="NCBI Taxonomy" id="2377"/>
    <lineage>
        <taxon>Bacteria</taxon>
        <taxon>Bacillati</taxon>
        <taxon>Bacillota</taxon>
        <taxon>Negativicutes</taxon>
        <taxon>Selenomonadales</taxon>
        <taxon>Sporomusaceae</taxon>
        <taxon>Sporomusa</taxon>
    </lineage>
</organism>
<protein>
    <submittedName>
        <fullName evidence="1">Uncharacterized protein</fullName>
    </submittedName>
</protein>
<sequence length="512" mass="58969">MGALLEKIANRTIVIWGVGAIQTDIEAMFGLNISYYVDDTYDQRKDRIHLLHHPLKASDALRNEKKENLFVIVCMQEYRSALLALSDMGYLDHEQYASYERLLYECDFKGISKSISGRNVAFWGIGKTFFDYQKYLYNHTSDVALLIDESEPSGQALPNGMPVISFENAKDKLQDSYIIVTSSYYPMIAEKLKSIGKKPIEDFIFVDTYKILNDLYCLLNEEYTFVERTKDSKHLLIILAGYKKPLWDDVFFRVQSFVPEYFDVCVLSSGIYDEKLNRICEKNGWSYLSTANNKISAVLNIGIHLHKHAAYVFKLDEDMFVTKDIFQVLMKTYEKFELLERYEIGFVTPLIPANTFGYIRLLERLDLADVWQKTFGEAKYSDGTTHHLEILRNPEAAKFMWGEQCESLKNIDILASELSKGTLEYCVCPSRYSIGMVLFSKETWIDMKMFPVTDGNNLGADEEHICKYCMMSARVMVVANNALAGHLGYGPQTEAMIQYYKKNKNIFMLQNG</sequence>